<gene>
    <name evidence="1" type="ORF">K488DRAFT_86534</name>
</gene>
<sequence length="237" mass="25718">MSSVDRLAMIRAAIRSTPTGASTARGPPTASSTADDSRQPSETSNPVALEEPTLGLDSRECHRPLHIPVPDFSSAEHANSSREVDPGTVSARQACGSRLEDERWENDSNDSFDFMAIPSLPRSSQLSIEDSPLAGKGKGKSIDPNPFYDDDGPSVSSTFQLHAPSASRYAADNGTHPGDGGSGYFDFQPLLTDIERLPAYVRKLEEENARLRVELTREKASKAQTELALKHLIEARR</sequence>
<comment type="caution">
    <text evidence="1">The sequence shown here is derived from an EMBL/GenBank/DDBJ whole genome shotgun (WGS) entry which is preliminary data.</text>
</comment>
<protein>
    <submittedName>
        <fullName evidence="1">Uncharacterized protein</fullName>
    </submittedName>
</protein>
<proteinExistence type="predicted"/>
<evidence type="ECO:0000313" key="2">
    <source>
        <dbReference type="Proteomes" id="UP000814128"/>
    </source>
</evidence>
<name>A0ACB8QJC7_9AGAM</name>
<evidence type="ECO:0000313" key="1">
    <source>
        <dbReference type="EMBL" id="KAI0031747.1"/>
    </source>
</evidence>
<reference evidence="1" key="1">
    <citation type="submission" date="2021-02" db="EMBL/GenBank/DDBJ databases">
        <authorList>
            <consortium name="DOE Joint Genome Institute"/>
            <person name="Ahrendt S."/>
            <person name="Looney B.P."/>
            <person name="Miyauchi S."/>
            <person name="Morin E."/>
            <person name="Drula E."/>
            <person name="Courty P.E."/>
            <person name="Chicoki N."/>
            <person name="Fauchery L."/>
            <person name="Kohler A."/>
            <person name="Kuo A."/>
            <person name="Labutti K."/>
            <person name="Pangilinan J."/>
            <person name="Lipzen A."/>
            <person name="Riley R."/>
            <person name="Andreopoulos W."/>
            <person name="He G."/>
            <person name="Johnson J."/>
            <person name="Barry K.W."/>
            <person name="Grigoriev I.V."/>
            <person name="Nagy L."/>
            <person name="Hibbett D."/>
            <person name="Henrissat B."/>
            <person name="Matheny P.B."/>
            <person name="Labbe J."/>
            <person name="Martin F."/>
        </authorList>
    </citation>
    <scope>NUCLEOTIDE SEQUENCE</scope>
    <source>
        <strain evidence="1">EC-137</strain>
    </source>
</reference>
<reference evidence="1" key="2">
    <citation type="journal article" date="2022" name="New Phytol.">
        <title>Evolutionary transition to the ectomycorrhizal habit in the genomes of a hyperdiverse lineage of mushroom-forming fungi.</title>
        <authorList>
            <person name="Looney B."/>
            <person name="Miyauchi S."/>
            <person name="Morin E."/>
            <person name="Drula E."/>
            <person name="Courty P.E."/>
            <person name="Kohler A."/>
            <person name="Kuo A."/>
            <person name="LaButti K."/>
            <person name="Pangilinan J."/>
            <person name="Lipzen A."/>
            <person name="Riley R."/>
            <person name="Andreopoulos W."/>
            <person name="He G."/>
            <person name="Johnson J."/>
            <person name="Nolan M."/>
            <person name="Tritt A."/>
            <person name="Barry K.W."/>
            <person name="Grigoriev I.V."/>
            <person name="Nagy L.G."/>
            <person name="Hibbett D."/>
            <person name="Henrissat B."/>
            <person name="Matheny P.B."/>
            <person name="Labbe J."/>
            <person name="Martin F.M."/>
        </authorList>
    </citation>
    <scope>NUCLEOTIDE SEQUENCE</scope>
    <source>
        <strain evidence="1">EC-137</strain>
    </source>
</reference>
<keyword evidence="2" id="KW-1185">Reference proteome</keyword>
<dbReference type="EMBL" id="MU273569">
    <property type="protein sequence ID" value="KAI0031747.1"/>
    <property type="molecule type" value="Genomic_DNA"/>
</dbReference>
<accession>A0ACB8QJC7</accession>
<organism evidence="1 2">
    <name type="scientific">Vararia minispora EC-137</name>
    <dbReference type="NCBI Taxonomy" id="1314806"/>
    <lineage>
        <taxon>Eukaryota</taxon>
        <taxon>Fungi</taxon>
        <taxon>Dikarya</taxon>
        <taxon>Basidiomycota</taxon>
        <taxon>Agaricomycotina</taxon>
        <taxon>Agaricomycetes</taxon>
        <taxon>Russulales</taxon>
        <taxon>Lachnocladiaceae</taxon>
        <taxon>Vararia</taxon>
    </lineage>
</organism>
<dbReference type="Proteomes" id="UP000814128">
    <property type="component" value="Unassembled WGS sequence"/>
</dbReference>